<reference evidence="6" key="1">
    <citation type="submission" date="2020-11" db="EMBL/GenBank/DDBJ databases">
        <authorList>
            <consortium name="DOE Joint Genome Institute"/>
            <person name="Ahrendt S."/>
            <person name="Riley R."/>
            <person name="Andreopoulos W."/>
            <person name="Labutti K."/>
            <person name="Pangilinan J."/>
            <person name="Ruiz-Duenas F.J."/>
            <person name="Barrasa J.M."/>
            <person name="Sanchez-Garcia M."/>
            <person name="Camarero S."/>
            <person name="Miyauchi S."/>
            <person name="Serrano A."/>
            <person name="Linde D."/>
            <person name="Babiker R."/>
            <person name="Drula E."/>
            <person name="Ayuso-Fernandez I."/>
            <person name="Pacheco R."/>
            <person name="Padilla G."/>
            <person name="Ferreira P."/>
            <person name="Barriuso J."/>
            <person name="Kellner H."/>
            <person name="Castanera R."/>
            <person name="Alfaro M."/>
            <person name="Ramirez L."/>
            <person name="Pisabarro A.G."/>
            <person name="Kuo A."/>
            <person name="Tritt A."/>
            <person name="Lipzen A."/>
            <person name="He G."/>
            <person name="Yan M."/>
            <person name="Ng V."/>
            <person name="Cullen D."/>
            <person name="Martin F."/>
            <person name="Rosso M.-N."/>
            <person name="Henrissat B."/>
            <person name="Hibbett D."/>
            <person name="Martinez A.T."/>
            <person name="Grigoriev I.V."/>
        </authorList>
    </citation>
    <scope>NUCLEOTIDE SEQUENCE</scope>
    <source>
        <strain evidence="6">MF-IS2</strain>
    </source>
</reference>
<evidence type="ECO:0000313" key="7">
    <source>
        <dbReference type="Proteomes" id="UP000807342"/>
    </source>
</evidence>
<dbReference type="Pfam" id="PF07534">
    <property type="entry name" value="TLD"/>
    <property type="match status" value="1"/>
</dbReference>
<proteinExistence type="inferred from homology"/>
<evidence type="ECO:0000256" key="2">
    <source>
        <dbReference type="ARBA" id="ARBA00009540"/>
    </source>
</evidence>
<comment type="subcellular location">
    <subcellularLocation>
        <location evidence="1">Mitochondrion</location>
    </subcellularLocation>
</comment>
<feature type="non-terminal residue" evidence="6">
    <location>
        <position position="1"/>
    </location>
</feature>
<comment type="caution">
    <text evidence="6">The sequence shown here is derived from an EMBL/GenBank/DDBJ whole genome shotgun (WGS) entry which is preliminary data.</text>
</comment>
<dbReference type="PANTHER" id="PTHR23354:SF62">
    <property type="entry name" value="MUSTARD, ISOFORM V"/>
    <property type="match status" value="1"/>
</dbReference>
<evidence type="ECO:0000259" key="5">
    <source>
        <dbReference type="PROSITE" id="PS51886"/>
    </source>
</evidence>
<accession>A0A9P6BYS6</accession>
<dbReference type="GO" id="GO:0005634">
    <property type="term" value="C:nucleus"/>
    <property type="evidence" value="ECO:0007669"/>
    <property type="project" value="TreeGrafter"/>
</dbReference>
<dbReference type="InterPro" id="IPR006571">
    <property type="entry name" value="TLDc_dom"/>
</dbReference>
<evidence type="ECO:0000256" key="4">
    <source>
        <dbReference type="ARBA" id="ARBA00040604"/>
    </source>
</evidence>
<dbReference type="Proteomes" id="UP000807342">
    <property type="component" value="Unassembled WGS sequence"/>
</dbReference>
<dbReference type="PANTHER" id="PTHR23354">
    <property type="entry name" value="NUCLEOLAR PROTEIN 7/ESTROGEN RECEPTOR COACTIVATOR-RELATED"/>
    <property type="match status" value="1"/>
</dbReference>
<organism evidence="6 7">
    <name type="scientific">Macrolepiota fuliginosa MF-IS2</name>
    <dbReference type="NCBI Taxonomy" id="1400762"/>
    <lineage>
        <taxon>Eukaryota</taxon>
        <taxon>Fungi</taxon>
        <taxon>Dikarya</taxon>
        <taxon>Basidiomycota</taxon>
        <taxon>Agaricomycotina</taxon>
        <taxon>Agaricomycetes</taxon>
        <taxon>Agaricomycetidae</taxon>
        <taxon>Agaricales</taxon>
        <taxon>Agaricineae</taxon>
        <taxon>Agaricaceae</taxon>
        <taxon>Macrolepiota</taxon>
    </lineage>
</organism>
<protein>
    <recommendedName>
        <fullName evidence="4">Oxidation resistance protein 1</fullName>
    </recommendedName>
</protein>
<dbReference type="GO" id="GO:0006979">
    <property type="term" value="P:response to oxidative stress"/>
    <property type="evidence" value="ECO:0007669"/>
    <property type="project" value="TreeGrafter"/>
</dbReference>
<keyword evidence="7" id="KW-1185">Reference proteome</keyword>
<dbReference type="GO" id="GO:0005739">
    <property type="term" value="C:mitochondrion"/>
    <property type="evidence" value="ECO:0007669"/>
    <property type="project" value="UniProtKB-SubCell"/>
</dbReference>
<evidence type="ECO:0000256" key="3">
    <source>
        <dbReference type="ARBA" id="ARBA00023128"/>
    </source>
</evidence>
<keyword evidence="3" id="KW-0496">Mitochondrion</keyword>
<dbReference type="EMBL" id="MU151564">
    <property type="protein sequence ID" value="KAF9442810.1"/>
    <property type="molecule type" value="Genomic_DNA"/>
</dbReference>
<dbReference type="OrthoDB" id="26679at2759"/>
<evidence type="ECO:0000256" key="1">
    <source>
        <dbReference type="ARBA" id="ARBA00004173"/>
    </source>
</evidence>
<feature type="domain" description="TLDc" evidence="5">
    <location>
        <begin position="1"/>
        <end position="175"/>
    </location>
</feature>
<evidence type="ECO:0000313" key="6">
    <source>
        <dbReference type="EMBL" id="KAF9442810.1"/>
    </source>
</evidence>
<comment type="similarity">
    <text evidence="2">Belongs to the OXR1 family.</text>
</comment>
<dbReference type="SMART" id="SM00584">
    <property type="entry name" value="TLDc"/>
    <property type="match status" value="1"/>
</dbReference>
<sequence length="176" mass="18922">LPALSRLPRTWTLIYSLDQHGISLKTLYSKCEAAAAAAAKSRSSTKINGMLFVVKDSDGAIFGAWMGDGLRMSRGNEGYYGSGESFLWKWVEDNDELKVFRWTGRNDYVALCEPGFISFGGGDGSYGLYLDDTLYEGTSAHSITFGNEVLCSSGPRLAGGAVGFECVGVEVWGVGS</sequence>
<gene>
    <name evidence="6" type="ORF">P691DRAFT_680771</name>
</gene>
<dbReference type="AlphaFoldDB" id="A0A9P6BYS6"/>
<name>A0A9P6BYS6_9AGAR</name>
<dbReference type="PROSITE" id="PS51886">
    <property type="entry name" value="TLDC"/>
    <property type="match status" value="1"/>
</dbReference>